<evidence type="ECO:0000256" key="3">
    <source>
        <dbReference type="SAM" id="SignalP"/>
    </source>
</evidence>
<keyword evidence="6" id="KW-1185">Reference proteome</keyword>
<dbReference type="GO" id="GO:0008289">
    <property type="term" value="F:lipid binding"/>
    <property type="evidence" value="ECO:0007669"/>
    <property type="project" value="UniProtKB-KW"/>
</dbReference>
<dbReference type="GO" id="GO:0006869">
    <property type="term" value="P:lipid transport"/>
    <property type="evidence" value="ECO:0007669"/>
    <property type="project" value="InterPro"/>
</dbReference>
<name>A0AAW1NBX0_SAPOF</name>
<gene>
    <name evidence="5" type="ORF">RND81_01G004300</name>
</gene>
<protein>
    <recommendedName>
        <fullName evidence="2">Non-specific lipid-transfer protein</fullName>
    </recommendedName>
</protein>
<comment type="function">
    <text evidence="2">Plant non-specific lipid-transfer proteins transfer phospholipids as well as galactolipids across membranes. May play a role in wax or cutin deposition in the cell walls of expanding epidermal cells and certain secretory tissues.</text>
</comment>
<evidence type="ECO:0000313" key="6">
    <source>
        <dbReference type="Proteomes" id="UP001443914"/>
    </source>
</evidence>
<feature type="signal peptide" evidence="3">
    <location>
        <begin position="1"/>
        <end position="24"/>
    </location>
</feature>
<evidence type="ECO:0000256" key="1">
    <source>
        <dbReference type="ARBA" id="ARBA00009748"/>
    </source>
</evidence>
<dbReference type="SUPFAM" id="SSF47699">
    <property type="entry name" value="Bifunctional inhibitor/lipid-transfer protein/seed storage 2S albumin"/>
    <property type="match status" value="1"/>
</dbReference>
<evidence type="ECO:0000313" key="5">
    <source>
        <dbReference type="EMBL" id="KAK9755128.1"/>
    </source>
</evidence>
<keyword evidence="2" id="KW-0446">Lipid-binding</keyword>
<dbReference type="Proteomes" id="UP001443914">
    <property type="component" value="Unassembled WGS sequence"/>
</dbReference>
<proteinExistence type="inferred from homology"/>
<dbReference type="InterPro" id="IPR036312">
    <property type="entry name" value="Bifun_inhib/LTP/seed_sf"/>
</dbReference>
<sequence>MEKNSSITTHALSILLISPHASQAVNCGQVVQWLMPCLSYLKKGVGPTDTCCTGVKTLYDTATTAADKPYDIDYGYANNLPPKCNVKIDYTITPNFDCSTYVLLAFLLDTIM</sequence>
<reference evidence="5" key="1">
    <citation type="submission" date="2024-03" db="EMBL/GenBank/DDBJ databases">
        <title>WGS assembly of Saponaria officinalis var. Norfolk2.</title>
        <authorList>
            <person name="Jenkins J."/>
            <person name="Shu S."/>
            <person name="Grimwood J."/>
            <person name="Barry K."/>
            <person name="Goodstein D."/>
            <person name="Schmutz J."/>
            <person name="Leebens-Mack J."/>
            <person name="Osbourn A."/>
        </authorList>
    </citation>
    <scope>NUCLEOTIDE SEQUENCE [LARGE SCALE GENOMIC DNA]</scope>
    <source>
        <strain evidence="5">JIC</strain>
    </source>
</reference>
<dbReference type="Pfam" id="PF00234">
    <property type="entry name" value="Tryp_alpha_amyl"/>
    <property type="match status" value="1"/>
</dbReference>
<dbReference type="InterPro" id="IPR000528">
    <property type="entry name" value="Plant_nsLTP"/>
</dbReference>
<accession>A0AAW1NBX0</accession>
<keyword evidence="2" id="KW-0813">Transport</keyword>
<dbReference type="Gene3D" id="1.10.110.10">
    <property type="entry name" value="Plant lipid-transfer and hydrophobic proteins"/>
    <property type="match status" value="2"/>
</dbReference>
<dbReference type="CDD" id="cd01960">
    <property type="entry name" value="nsLTP1"/>
    <property type="match status" value="1"/>
</dbReference>
<evidence type="ECO:0000259" key="4">
    <source>
        <dbReference type="SMART" id="SM00499"/>
    </source>
</evidence>
<dbReference type="SMART" id="SM00499">
    <property type="entry name" value="AAI"/>
    <property type="match status" value="1"/>
</dbReference>
<evidence type="ECO:0000256" key="2">
    <source>
        <dbReference type="RuleBase" id="RU000628"/>
    </source>
</evidence>
<comment type="similarity">
    <text evidence="1 2">Belongs to the plant LTP family.</text>
</comment>
<comment type="caution">
    <text evidence="5">The sequence shown here is derived from an EMBL/GenBank/DDBJ whole genome shotgun (WGS) entry which is preliminary data.</text>
</comment>
<keyword evidence="3" id="KW-0732">Signal</keyword>
<dbReference type="EMBL" id="JBDFQZ010000001">
    <property type="protein sequence ID" value="KAK9755128.1"/>
    <property type="molecule type" value="Genomic_DNA"/>
</dbReference>
<feature type="domain" description="Bifunctional inhibitor/plant lipid transfer protein/seed storage helical" evidence="4">
    <location>
        <begin position="27"/>
        <end position="98"/>
    </location>
</feature>
<feature type="chain" id="PRO_5043620825" description="Non-specific lipid-transfer protein" evidence="3">
    <location>
        <begin position="25"/>
        <end position="112"/>
    </location>
</feature>
<organism evidence="5 6">
    <name type="scientific">Saponaria officinalis</name>
    <name type="common">Common soapwort</name>
    <name type="synonym">Lychnis saponaria</name>
    <dbReference type="NCBI Taxonomy" id="3572"/>
    <lineage>
        <taxon>Eukaryota</taxon>
        <taxon>Viridiplantae</taxon>
        <taxon>Streptophyta</taxon>
        <taxon>Embryophyta</taxon>
        <taxon>Tracheophyta</taxon>
        <taxon>Spermatophyta</taxon>
        <taxon>Magnoliopsida</taxon>
        <taxon>eudicotyledons</taxon>
        <taxon>Gunneridae</taxon>
        <taxon>Pentapetalae</taxon>
        <taxon>Caryophyllales</taxon>
        <taxon>Caryophyllaceae</taxon>
        <taxon>Caryophylleae</taxon>
        <taxon>Saponaria</taxon>
    </lineage>
</organism>
<dbReference type="InterPro" id="IPR016140">
    <property type="entry name" value="Bifunc_inhib/LTP/seed_store"/>
</dbReference>
<dbReference type="PANTHER" id="PTHR33076">
    <property type="entry name" value="NON-SPECIFIC LIPID-TRANSFER PROTEIN 2-RELATED"/>
    <property type="match status" value="1"/>
</dbReference>
<dbReference type="AlphaFoldDB" id="A0AAW1NBX0"/>
<dbReference type="PRINTS" id="PR00382">
    <property type="entry name" value="LIPIDTRNSFER"/>
</dbReference>